<name>A0ABX0TN25_9MICC</name>
<keyword evidence="2" id="KW-1185">Reference proteome</keyword>
<gene>
    <name evidence="1" type="ORF">FHR86_002607</name>
</gene>
<dbReference type="Proteomes" id="UP000802392">
    <property type="component" value="Unassembled WGS sequence"/>
</dbReference>
<organism evidence="1 2">
    <name type="scientific">Paenarthrobacter ilicis</name>
    <dbReference type="NCBI Taxonomy" id="43665"/>
    <lineage>
        <taxon>Bacteria</taxon>
        <taxon>Bacillati</taxon>
        <taxon>Actinomycetota</taxon>
        <taxon>Actinomycetes</taxon>
        <taxon>Micrococcales</taxon>
        <taxon>Micrococcaceae</taxon>
        <taxon>Paenarthrobacter</taxon>
    </lineage>
</organism>
<protein>
    <submittedName>
        <fullName evidence="1">Uncharacterized protein</fullName>
    </submittedName>
</protein>
<reference evidence="1 2" key="1">
    <citation type="submission" date="2020-03" db="EMBL/GenBank/DDBJ databases">
        <title>Genomic Encyclopedia of Type Strains, Phase III (KMG-III): the genomes of soil and plant-associated and newly described type strains.</title>
        <authorList>
            <person name="Whitman W."/>
        </authorList>
    </citation>
    <scope>NUCLEOTIDE SEQUENCE [LARGE SCALE GENOMIC DNA]</scope>
    <source>
        <strain evidence="1 2">CECT 4207</strain>
    </source>
</reference>
<evidence type="ECO:0000313" key="1">
    <source>
        <dbReference type="EMBL" id="NIJ02266.1"/>
    </source>
</evidence>
<accession>A0ABX0TN25</accession>
<sequence length="148" mass="17349">MTKLRWVLAETTLVNGRWQPNYADDIGFTPSMWLERSMGRTDHQWRSYSLDGDNEVARMLLTPTYSSHTHRRATRAVLLDAIEVRADMQRSGAQIGRMVIKELVDDYRNWEIYAGPTESSALFWDKKLGWPRCDCNDCYGRDFVVWRP</sequence>
<dbReference type="RefSeq" id="WP_167267315.1">
    <property type="nucleotide sequence ID" value="NZ_BAAAVO010000002.1"/>
</dbReference>
<comment type="caution">
    <text evidence="1">The sequence shown here is derived from an EMBL/GenBank/DDBJ whole genome shotgun (WGS) entry which is preliminary data.</text>
</comment>
<dbReference type="EMBL" id="JAAOZD010000005">
    <property type="protein sequence ID" value="NIJ02266.1"/>
    <property type="molecule type" value="Genomic_DNA"/>
</dbReference>
<proteinExistence type="predicted"/>
<evidence type="ECO:0000313" key="2">
    <source>
        <dbReference type="Proteomes" id="UP000802392"/>
    </source>
</evidence>